<feature type="compositionally biased region" description="Basic and acidic residues" evidence="1">
    <location>
        <begin position="157"/>
        <end position="177"/>
    </location>
</feature>
<feature type="compositionally biased region" description="Basic and acidic residues" evidence="1">
    <location>
        <begin position="31"/>
        <end position="51"/>
    </location>
</feature>
<accession>A0A0F9RME2</accession>
<sequence>MSRWSPTVIDEGFDLGGIIDRIAQGYSSGRQQKEDRRRRQRVEGREDEDRNLYLRSLREGDLARPGGRDLGEFLGDPEAAQMTPETLARVGRADQPTVPIAFERPAPTEITVPGQEEPIMFQERAPHVTASGVVMDPSAARGEQTLSTALDEQMKRRFDEPSETRIERIGDEAEARARGTAAGTPDKPPEVPAPSLDAVMRAVGELYGTWDPNTEGYTYSFGQERLREIVGRLMGTDFPTVVGPEPEPVEEPEPAEGISFWDSLRNKFVPGQPYPKDAAAPADTTGMRTALEPGKQAGEVTRYATPSPPAVSPDLTLAQRQEMAAKEWEELVDAGTEPDEATRLLREKYGLPGGQ</sequence>
<feature type="region of interest" description="Disordered" evidence="1">
    <location>
        <begin position="157"/>
        <end position="192"/>
    </location>
</feature>
<reference evidence="2" key="1">
    <citation type="journal article" date="2015" name="Nature">
        <title>Complex archaea that bridge the gap between prokaryotes and eukaryotes.</title>
        <authorList>
            <person name="Spang A."/>
            <person name="Saw J.H."/>
            <person name="Jorgensen S.L."/>
            <person name="Zaremba-Niedzwiedzka K."/>
            <person name="Martijn J."/>
            <person name="Lind A.E."/>
            <person name="van Eijk R."/>
            <person name="Schleper C."/>
            <person name="Guy L."/>
            <person name="Ettema T.J."/>
        </authorList>
    </citation>
    <scope>NUCLEOTIDE SEQUENCE</scope>
</reference>
<evidence type="ECO:0000313" key="2">
    <source>
        <dbReference type="EMBL" id="KKN26116.1"/>
    </source>
</evidence>
<feature type="region of interest" description="Disordered" evidence="1">
    <location>
        <begin position="24"/>
        <end position="51"/>
    </location>
</feature>
<protein>
    <submittedName>
        <fullName evidence="2">Uncharacterized protein</fullName>
    </submittedName>
</protein>
<name>A0A0F9RME2_9ZZZZ</name>
<proteinExistence type="predicted"/>
<comment type="caution">
    <text evidence="2">The sequence shown here is derived from an EMBL/GenBank/DDBJ whole genome shotgun (WGS) entry which is preliminary data.</text>
</comment>
<feature type="region of interest" description="Disordered" evidence="1">
    <location>
        <begin position="90"/>
        <end position="114"/>
    </location>
</feature>
<dbReference type="AlphaFoldDB" id="A0A0F9RME2"/>
<organism evidence="2">
    <name type="scientific">marine sediment metagenome</name>
    <dbReference type="NCBI Taxonomy" id="412755"/>
    <lineage>
        <taxon>unclassified sequences</taxon>
        <taxon>metagenomes</taxon>
        <taxon>ecological metagenomes</taxon>
    </lineage>
</organism>
<gene>
    <name evidence="2" type="ORF">LCGC14_0877980</name>
</gene>
<dbReference type="EMBL" id="LAZR01002747">
    <property type="protein sequence ID" value="KKN26116.1"/>
    <property type="molecule type" value="Genomic_DNA"/>
</dbReference>
<evidence type="ECO:0000256" key="1">
    <source>
        <dbReference type="SAM" id="MobiDB-lite"/>
    </source>
</evidence>